<proteinExistence type="inferred from homology"/>
<name>A0A7S3KLE1_EUPCR</name>
<dbReference type="PANTHER" id="PTHR46268">
    <property type="entry name" value="STRESS RESPONSE PROTEIN NHAX"/>
    <property type="match status" value="1"/>
</dbReference>
<evidence type="ECO:0000259" key="2">
    <source>
        <dbReference type="Pfam" id="PF00582"/>
    </source>
</evidence>
<dbReference type="CDD" id="cd00293">
    <property type="entry name" value="USP-like"/>
    <property type="match status" value="1"/>
</dbReference>
<dbReference type="InterPro" id="IPR006016">
    <property type="entry name" value="UspA"/>
</dbReference>
<dbReference type="Gene3D" id="3.40.50.620">
    <property type="entry name" value="HUPs"/>
    <property type="match status" value="2"/>
</dbReference>
<gene>
    <name evidence="3" type="ORF">ECRA1380_LOCUS11152</name>
</gene>
<dbReference type="AlphaFoldDB" id="A0A7S3KLE1"/>
<evidence type="ECO:0000313" key="3">
    <source>
        <dbReference type="EMBL" id="CAE0386188.1"/>
    </source>
</evidence>
<protein>
    <recommendedName>
        <fullName evidence="2">UspA domain-containing protein</fullName>
    </recommendedName>
</protein>
<dbReference type="InterPro" id="IPR014729">
    <property type="entry name" value="Rossmann-like_a/b/a_fold"/>
</dbReference>
<dbReference type="PANTHER" id="PTHR46268:SF6">
    <property type="entry name" value="UNIVERSAL STRESS PROTEIN UP12"/>
    <property type="match status" value="1"/>
</dbReference>
<evidence type="ECO:0000256" key="1">
    <source>
        <dbReference type="ARBA" id="ARBA00008791"/>
    </source>
</evidence>
<dbReference type="SUPFAM" id="SSF52402">
    <property type="entry name" value="Adenine nucleotide alpha hydrolases-like"/>
    <property type="match status" value="2"/>
</dbReference>
<reference evidence="3" key="1">
    <citation type="submission" date="2021-01" db="EMBL/GenBank/DDBJ databases">
        <authorList>
            <person name="Corre E."/>
            <person name="Pelletier E."/>
            <person name="Niang G."/>
            <person name="Scheremetjew M."/>
            <person name="Finn R."/>
            <person name="Kale V."/>
            <person name="Holt S."/>
            <person name="Cochrane G."/>
            <person name="Meng A."/>
            <person name="Brown T."/>
            <person name="Cohen L."/>
        </authorList>
    </citation>
    <scope>NUCLEOTIDE SEQUENCE</scope>
    <source>
        <strain evidence="3">CT5</strain>
    </source>
</reference>
<sequence length="266" mass="30439">MSETAFQIIFESLMKSSDFLTVSHVFSSQKDYLSHVYKPTNVKNHYDSLLSGTHSSKWQLTWEHLDKDLTTKEHIMRIAKETETDILAIGYHGRKGPKEDPTLLGSAVEYMAHHPVCPTLVIKTKEDRSEKENGSFRWLVCSDGSDKSYNALKETIKVMDKEVDEIIILVVNLAIINPEKIEEETNQILEEEEVKNHIFETLDRDSDEHTYEAISDYINIDDTPYIDFVTIANHGSGYKSHTEKKYFGKVAHGVLSHSKANVMIVF</sequence>
<organism evidence="3">
    <name type="scientific">Euplotes crassus</name>
    <dbReference type="NCBI Taxonomy" id="5936"/>
    <lineage>
        <taxon>Eukaryota</taxon>
        <taxon>Sar</taxon>
        <taxon>Alveolata</taxon>
        <taxon>Ciliophora</taxon>
        <taxon>Intramacronucleata</taxon>
        <taxon>Spirotrichea</taxon>
        <taxon>Hypotrichia</taxon>
        <taxon>Euplotida</taxon>
        <taxon>Euplotidae</taxon>
        <taxon>Moneuplotes</taxon>
    </lineage>
</organism>
<feature type="domain" description="UspA" evidence="2">
    <location>
        <begin position="4"/>
        <end position="123"/>
    </location>
</feature>
<dbReference type="Pfam" id="PF00582">
    <property type="entry name" value="Usp"/>
    <property type="match status" value="1"/>
</dbReference>
<dbReference type="EMBL" id="HBIK01024051">
    <property type="protein sequence ID" value="CAE0386188.1"/>
    <property type="molecule type" value="Transcribed_RNA"/>
</dbReference>
<accession>A0A7S3KLE1</accession>
<comment type="similarity">
    <text evidence="1">Belongs to the universal stress protein A family.</text>
</comment>